<sequence length="307" mass="34691">MNRRHFFQQATLGTAALASPESPLLTSTKDLNPFKLGLSTYSYWHFKTPKVAIETVIDEAARMEIEGVDILHRQMDNEDNAYLQKLKRHAFVNGVDLICLSIHQSFVSPDAAERQKNIDHTLHCIELAYKMGIPSIRLNSGRWNTIKSFDELMAKRGVEPILPGYTEDDGFKWCIDSIEKCLAKAAECGVMLALENHWGLTSTPEGLLRIRKAIDSPWLGVLLDTGNFLEDPYTKLEKVAPVANFVQAKTYYGGGEWYTLDLDYKRIVNILRQANYKGYIALEFEGKEAPETGVRKSVAMLREAMKA</sequence>
<dbReference type="RefSeq" id="WP_114065243.1">
    <property type="nucleotide sequence ID" value="NZ_CP030850.1"/>
</dbReference>
<dbReference type="OrthoDB" id="127797at2"/>
<dbReference type="Pfam" id="PF01261">
    <property type="entry name" value="AP_endonuc_2"/>
    <property type="match status" value="1"/>
</dbReference>
<dbReference type="PANTHER" id="PTHR12110">
    <property type="entry name" value="HYDROXYPYRUVATE ISOMERASE"/>
    <property type="match status" value="1"/>
</dbReference>
<evidence type="ECO:0000313" key="2">
    <source>
        <dbReference type="EMBL" id="AXE16456.1"/>
    </source>
</evidence>
<name>A0A344TCT5_9BACT</name>
<proteinExistence type="predicted"/>
<dbReference type="InterPro" id="IPR050312">
    <property type="entry name" value="IolE/XylAMocC-like"/>
</dbReference>
<evidence type="ECO:0000259" key="1">
    <source>
        <dbReference type="Pfam" id="PF01261"/>
    </source>
</evidence>
<gene>
    <name evidence="2" type="ORF">DR864_01300</name>
</gene>
<accession>A0A344TCT5</accession>
<dbReference type="SUPFAM" id="SSF51658">
    <property type="entry name" value="Xylose isomerase-like"/>
    <property type="match status" value="1"/>
</dbReference>
<dbReference type="Proteomes" id="UP000251993">
    <property type="component" value="Chromosome"/>
</dbReference>
<dbReference type="Gene3D" id="3.20.20.150">
    <property type="entry name" value="Divalent-metal-dependent TIM barrel enzymes"/>
    <property type="match status" value="1"/>
</dbReference>
<dbReference type="AlphaFoldDB" id="A0A344TCT5"/>
<dbReference type="PANTHER" id="PTHR12110:SF53">
    <property type="entry name" value="BLR5974 PROTEIN"/>
    <property type="match status" value="1"/>
</dbReference>
<dbReference type="KEGG" id="run:DR864_01300"/>
<reference evidence="2 3" key="1">
    <citation type="submission" date="2018-07" db="EMBL/GenBank/DDBJ databases">
        <title>Genome sequencing of Runella.</title>
        <authorList>
            <person name="Baek M.-G."/>
            <person name="Yi H."/>
        </authorList>
    </citation>
    <scope>NUCLEOTIDE SEQUENCE [LARGE SCALE GENOMIC DNA]</scope>
    <source>
        <strain evidence="2 3">HYN0085</strain>
    </source>
</reference>
<feature type="domain" description="Xylose isomerase-like TIM barrel" evidence="1">
    <location>
        <begin position="57"/>
        <end position="303"/>
    </location>
</feature>
<keyword evidence="3" id="KW-1185">Reference proteome</keyword>
<keyword evidence="2" id="KW-0413">Isomerase</keyword>
<dbReference type="InterPro" id="IPR013022">
    <property type="entry name" value="Xyl_isomerase-like_TIM-brl"/>
</dbReference>
<organism evidence="2 3">
    <name type="scientific">Runella rosea</name>
    <dbReference type="NCBI Taxonomy" id="2259595"/>
    <lineage>
        <taxon>Bacteria</taxon>
        <taxon>Pseudomonadati</taxon>
        <taxon>Bacteroidota</taxon>
        <taxon>Cytophagia</taxon>
        <taxon>Cytophagales</taxon>
        <taxon>Spirosomataceae</taxon>
        <taxon>Runella</taxon>
    </lineage>
</organism>
<dbReference type="GO" id="GO:0016853">
    <property type="term" value="F:isomerase activity"/>
    <property type="evidence" value="ECO:0007669"/>
    <property type="project" value="UniProtKB-KW"/>
</dbReference>
<protein>
    <submittedName>
        <fullName evidence="2">Sugar phosphate isomerase/epimerase</fullName>
    </submittedName>
</protein>
<dbReference type="InterPro" id="IPR036237">
    <property type="entry name" value="Xyl_isomerase-like_sf"/>
</dbReference>
<evidence type="ECO:0000313" key="3">
    <source>
        <dbReference type="Proteomes" id="UP000251993"/>
    </source>
</evidence>
<dbReference type="EMBL" id="CP030850">
    <property type="protein sequence ID" value="AXE16456.1"/>
    <property type="molecule type" value="Genomic_DNA"/>
</dbReference>